<dbReference type="Pfam" id="PF13310">
    <property type="entry name" value="Virulence_RhuM"/>
    <property type="match status" value="1"/>
</dbReference>
<gene>
    <name evidence="1" type="ORF">JKG61_22195</name>
</gene>
<reference evidence="1 2" key="1">
    <citation type="submission" date="2021-01" db="EMBL/GenBank/DDBJ databases">
        <title>C459-1 draft genome sequence.</title>
        <authorList>
            <person name="Zhang X.-F."/>
        </authorList>
    </citation>
    <scope>NUCLEOTIDE SEQUENCE [LARGE SCALE GENOMIC DNA]</scope>
    <source>
        <strain evidence="2">C459-1</strain>
    </source>
</reference>
<sequence>MNKISIYRTSDSNVEVKVVFGNESIWFDTHVMATLFDVNRPAILKHIQNIYKSEELNESSTCAKIAQVRQEGKRLVTRNLLNYNSDAILSVGYRVNSKRGTQFRQWASQRLKDYLVQSYAINEKRLAEQQQQVEHLKTGIRILSRAITQQVSVEDSEALKTFANGLQLLDDYDHEQLDPKGKTAKDAQYPSIAEYLKLINSMKSDFNSAVFAKPKDHGFESGYWN</sequence>
<organism evidence="1 2">
    <name type="scientific">Sphingobacterium faecale</name>
    <dbReference type="NCBI Taxonomy" id="2803775"/>
    <lineage>
        <taxon>Bacteria</taxon>
        <taxon>Pseudomonadati</taxon>
        <taxon>Bacteroidota</taxon>
        <taxon>Sphingobacteriia</taxon>
        <taxon>Sphingobacteriales</taxon>
        <taxon>Sphingobacteriaceae</taxon>
        <taxon>Sphingobacterium</taxon>
    </lineage>
</organism>
<dbReference type="EMBL" id="JAERTY010000018">
    <property type="protein sequence ID" value="MBL1411486.1"/>
    <property type="molecule type" value="Genomic_DNA"/>
</dbReference>
<protein>
    <submittedName>
        <fullName evidence="1">Virulence RhuM family protein</fullName>
    </submittedName>
</protein>
<keyword evidence="2" id="KW-1185">Reference proteome</keyword>
<evidence type="ECO:0000313" key="1">
    <source>
        <dbReference type="EMBL" id="MBL1411486.1"/>
    </source>
</evidence>
<dbReference type="RefSeq" id="WP_202105201.1">
    <property type="nucleotide sequence ID" value="NZ_JAERTY010000018.1"/>
</dbReference>
<proteinExistence type="predicted"/>
<evidence type="ECO:0000313" key="2">
    <source>
        <dbReference type="Proteomes" id="UP000625283"/>
    </source>
</evidence>
<name>A0ABS1R9T7_9SPHI</name>
<accession>A0ABS1R9T7</accession>
<dbReference type="PANTHER" id="PTHR35810">
    <property type="entry name" value="CYTOPLASMIC PROTEIN-RELATED"/>
    <property type="match status" value="1"/>
</dbReference>
<dbReference type="Proteomes" id="UP000625283">
    <property type="component" value="Unassembled WGS sequence"/>
</dbReference>
<dbReference type="PANTHER" id="PTHR35810:SF1">
    <property type="entry name" value="CYTOPLASMIC PROTEIN"/>
    <property type="match status" value="1"/>
</dbReference>
<dbReference type="InterPro" id="IPR011204">
    <property type="entry name" value="Virulence_RhuM-like"/>
</dbReference>
<comment type="caution">
    <text evidence="1">The sequence shown here is derived from an EMBL/GenBank/DDBJ whole genome shotgun (WGS) entry which is preliminary data.</text>
</comment>